<protein>
    <recommendedName>
        <fullName evidence="4">Lipoprotein</fullName>
    </recommendedName>
</protein>
<feature type="chain" id="PRO_5040920193" description="Lipoprotein" evidence="1">
    <location>
        <begin position="19"/>
        <end position="90"/>
    </location>
</feature>
<organism evidence="2 3">
    <name type="scientific">Methylocystis echinoides</name>
    <dbReference type="NCBI Taxonomy" id="29468"/>
    <lineage>
        <taxon>Bacteria</taxon>
        <taxon>Pseudomonadati</taxon>
        <taxon>Pseudomonadota</taxon>
        <taxon>Alphaproteobacteria</taxon>
        <taxon>Hyphomicrobiales</taxon>
        <taxon>Methylocystaceae</taxon>
        <taxon>Methylocystis</taxon>
    </lineage>
</organism>
<evidence type="ECO:0000256" key="1">
    <source>
        <dbReference type="SAM" id="SignalP"/>
    </source>
</evidence>
<dbReference type="AlphaFoldDB" id="A0A9W6LU06"/>
<name>A0A9W6LU06_9HYPH</name>
<evidence type="ECO:0000313" key="2">
    <source>
        <dbReference type="EMBL" id="GLI95300.1"/>
    </source>
</evidence>
<reference evidence="2" key="1">
    <citation type="journal article" date="2023" name="Int. J. Syst. Evol. Microbiol.">
        <title>Methylocystis iwaonis sp. nov., a type II methane-oxidizing bacterium from surface soil of a rice paddy field in Japan, and emended description of the genus Methylocystis (ex Whittenbury et al. 1970) Bowman et al. 1993.</title>
        <authorList>
            <person name="Kaise H."/>
            <person name="Sawadogo J.B."/>
            <person name="Alam M.S."/>
            <person name="Ueno C."/>
            <person name="Dianou D."/>
            <person name="Shinjo R."/>
            <person name="Asakawa S."/>
        </authorList>
    </citation>
    <scope>NUCLEOTIDE SEQUENCE</scope>
    <source>
        <strain evidence="2">LMG27198</strain>
    </source>
</reference>
<comment type="caution">
    <text evidence="2">The sequence shown here is derived from an EMBL/GenBank/DDBJ whole genome shotgun (WGS) entry which is preliminary data.</text>
</comment>
<gene>
    <name evidence="2" type="ORF">LMG27198_42920</name>
</gene>
<sequence length="90" mass="9271">MWRLLLASAALLAGPLSACGYKPLEAPCAMSEGGMPAAAEQPMPEPAGPQQNAVQALFYAEPEAAHAPAPFSSVVGDCGPLRPINAERLK</sequence>
<evidence type="ECO:0008006" key="4">
    <source>
        <dbReference type="Google" id="ProtNLM"/>
    </source>
</evidence>
<feature type="signal peptide" evidence="1">
    <location>
        <begin position="1"/>
        <end position="18"/>
    </location>
</feature>
<keyword evidence="1" id="KW-0732">Signal</keyword>
<proteinExistence type="predicted"/>
<dbReference type="EMBL" id="BSEC01000002">
    <property type="protein sequence ID" value="GLI95300.1"/>
    <property type="molecule type" value="Genomic_DNA"/>
</dbReference>
<accession>A0A9W6LU06</accession>
<evidence type="ECO:0000313" key="3">
    <source>
        <dbReference type="Proteomes" id="UP001144323"/>
    </source>
</evidence>
<dbReference type="RefSeq" id="WP_281806040.1">
    <property type="nucleotide sequence ID" value="NZ_BSEC01000002.1"/>
</dbReference>
<dbReference type="Proteomes" id="UP001144323">
    <property type="component" value="Unassembled WGS sequence"/>
</dbReference>
<keyword evidence="3" id="KW-1185">Reference proteome</keyword>